<evidence type="ECO:0000256" key="2">
    <source>
        <dbReference type="ARBA" id="ARBA00022603"/>
    </source>
</evidence>
<evidence type="ECO:0000256" key="1">
    <source>
        <dbReference type="ARBA" id="ARBA00008361"/>
    </source>
</evidence>
<name>A0A1G9RK50_9BACT</name>
<protein>
    <submittedName>
        <fullName evidence="5">Methyltransferase domain-containing protein</fullName>
    </submittedName>
</protein>
<dbReference type="AlphaFoldDB" id="A0A1G9RK50"/>
<evidence type="ECO:0000256" key="3">
    <source>
        <dbReference type="ARBA" id="ARBA00022679"/>
    </source>
</evidence>
<keyword evidence="3 5" id="KW-0808">Transferase</keyword>
<feature type="domain" description="Methyltransferase type 11" evidence="4">
    <location>
        <begin position="39"/>
        <end position="126"/>
    </location>
</feature>
<dbReference type="OrthoDB" id="9797252at2"/>
<dbReference type="GO" id="GO:0008757">
    <property type="term" value="F:S-adenosylmethionine-dependent methyltransferase activity"/>
    <property type="evidence" value="ECO:0007669"/>
    <property type="project" value="InterPro"/>
</dbReference>
<keyword evidence="2 5" id="KW-0489">Methyltransferase</keyword>
<dbReference type="GO" id="GO:0032259">
    <property type="term" value="P:methylation"/>
    <property type="evidence" value="ECO:0007669"/>
    <property type="project" value="UniProtKB-KW"/>
</dbReference>
<keyword evidence="6" id="KW-1185">Reference proteome</keyword>
<proteinExistence type="inferred from homology"/>
<dbReference type="InterPro" id="IPR013216">
    <property type="entry name" value="Methyltransf_11"/>
</dbReference>
<dbReference type="SUPFAM" id="SSF53335">
    <property type="entry name" value="S-adenosyl-L-methionine-dependent methyltransferases"/>
    <property type="match status" value="1"/>
</dbReference>
<dbReference type="CDD" id="cd02440">
    <property type="entry name" value="AdoMet_MTases"/>
    <property type="match status" value="1"/>
</dbReference>
<dbReference type="Proteomes" id="UP000198901">
    <property type="component" value="Unassembled WGS sequence"/>
</dbReference>
<dbReference type="PANTHER" id="PTHR44942:SF4">
    <property type="entry name" value="METHYLTRANSFERASE TYPE 11 DOMAIN-CONTAINING PROTEIN"/>
    <property type="match status" value="1"/>
</dbReference>
<gene>
    <name evidence="5" type="ORF">SAMN04488090_2930</name>
</gene>
<dbReference type="PANTHER" id="PTHR44942">
    <property type="entry name" value="METHYLTRANSF_11 DOMAIN-CONTAINING PROTEIN"/>
    <property type="match status" value="1"/>
</dbReference>
<organism evidence="5 6">
    <name type="scientific">Siphonobacter aquaeclarae</name>
    <dbReference type="NCBI Taxonomy" id="563176"/>
    <lineage>
        <taxon>Bacteria</taxon>
        <taxon>Pseudomonadati</taxon>
        <taxon>Bacteroidota</taxon>
        <taxon>Cytophagia</taxon>
        <taxon>Cytophagales</taxon>
        <taxon>Cytophagaceae</taxon>
        <taxon>Siphonobacter</taxon>
    </lineage>
</organism>
<dbReference type="Gene3D" id="3.40.50.150">
    <property type="entry name" value="Vaccinia Virus protein VP39"/>
    <property type="match status" value="1"/>
</dbReference>
<reference evidence="5 6" key="1">
    <citation type="submission" date="2016-10" db="EMBL/GenBank/DDBJ databases">
        <authorList>
            <person name="de Groot N.N."/>
        </authorList>
    </citation>
    <scope>NUCLEOTIDE SEQUENCE [LARGE SCALE GENOMIC DNA]</scope>
    <source>
        <strain evidence="5 6">DSM 21668</strain>
    </source>
</reference>
<dbReference type="EMBL" id="FNGS01000005">
    <property type="protein sequence ID" value="SDM23604.1"/>
    <property type="molecule type" value="Genomic_DNA"/>
</dbReference>
<dbReference type="InterPro" id="IPR029063">
    <property type="entry name" value="SAM-dependent_MTases_sf"/>
</dbReference>
<dbReference type="STRING" id="563176.SAMN04488090_2930"/>
<accession>A0A1G9RK50</accession>
<dbReference type="RefSeq" id="WP_093203646.1">
    <property type="nucleotide sequence ID" value="NZ_FNGS01000005.1"/>
</dbReference>
<evidence type="ECO:0000313" key="5">
    <source>
        <dbReference type="EMBL" id="SDM23604.1"/>
    </source>
</evidence>
<evidence type="ECO:0000259" key="4">
    <source>
        <dbReference type="Pfam" id="PF08241"/>
    </source>
</evidence>
<dbReference type="InterPro" id="IPR051052">
    <property type="entry name" value="Diverse_substrate_MTase"/>
</dbReference>
<sequence length="244" mass="27927">MKDLFSRQSDLYARYRPTYPTELFDFILEYVPMRRAAWDCATGNGQVASVLSDYFTTVEATDISEKQLAEAIPRPNVHYQLSPAETTPFEAGTFDLVTVGQALHWFDFGPFFEEVKRVSRPGALFAAWGYELLEISPEVDPLILDFYENIVGPFWAPERKHIQEKYRNIPFPLQEIPAPEFAMVKNWTLEELGGYFSSWSSVQGYISQYGENPVPDLIAQISPFWPAGEVITVTFPVFLRMGRV</sequence>
<evidence type="ECO:0000313" key="6">
    <source>
        <dbReference type="Proteomes" id="UP000198901"/>
    </source>
</evidence>
<comment type="similarity">
    <text evidence="1">Belongs to the methyltransferase superfamily.</text>
</comment>
<dbReference type="Pfam" id="PF08241">
    <property type="entry name" value="Methyltransf_11"/>
    <property type="match status" value="1"/>
</dbReference>